<dbReference type="InterPro" id="IPR019821">
    <property type="entry name" value="Kinesin_motor_CS"/>
</dbReference>
<keyword evidence="6" id="KW-0206">Cytoskeleton</keyword>
<protein>
    <recommendedName>
        <fullName evidence="10">Kinesin motor domain-containing protein</fullName>
    </recommendedName>
</protein>
<dbReference type="GO" id="GO:0000278">
    <property type="term" value="P:mitotic cell cycle"/>
    <property type="evidence" value="ECO:0007669"/>
    <property type="project" value="TreeGrafter"/>
</dbReference>
<dbReference type="GO" id="GO:0007018">
    <property type="term" value="P:microtubule-based movement"/>
    <property type="evidence" value="ECO:0007669"/>
    <property type="project" value="InterPro"/>
</dbReference>
<dbReference type="InterPro" id="IPR036961">
    <property type="entry name" value="Kinesin_motor_dom_sf"/>
</dbReference>
<comment type="caution">
    <text evidence="11">The sequence shown here is derived from an EMBL/GenBank/DDBJ whole genome shotgun (WGS) entry which is preliminary data.</text>
</comment>
<dbReference type="GO" id="GO:0005874">
    <property type="term" value="C:microtubule"/>
    <property type="evidence" value="ECO:0007669"/>
    <property type="project" value="TreeGrafter"/>
</dbReference>
<dbReference type="PROSITE" id="PS00411">
    <property type="entry name" value="KINESIN_MOTOR_1"/>
    <property type="match status" value="1"/>
</dbReference>
<evidence type="ECO:0000256" key="4">
    <source>
        <dbReference type="ARBA" id="ARBA00023054"/>
    </source>
</evidence>
<feature type="coiled-coil region" evidence="8">
    <location>
        <begin position="694"/>
        <end position="774"/>
    </location>
</feature>
<keyword evidence="3 7" id="KW-0067">ATP-binding</keyword>
<dbReference type="GO" id="GO:0003777">
    <property type="term" value="F:microtubule motor activity"/>
    <property type="evidence" value="ECO:0007669"/>
    <property type="project" value="InterPro"/>
</dbReference>
<dbReference type="InterPro" id="IPR027640">
    <property type="entry name" value="Kinesin-like_fam"/>
</dbReference>
<feature type="domain" description="Kinesin motor" evidence="10">
    <location>
        <begin position="200"/>
        <end position="508"/>
    </location>
</feature>
<keyword evidence="2 7" id="KW-0547">Nucleotide-binding</keyword>
<feature type="region of interest" description="Disordered" evidence="9">
    <location>
        <begin position="991"/>
        <end position="1032"/>
    </location>
</feature>
<feature type="region of interest" description="Disordered" evidence="9">
    <location>
        <begin position="940"/>
        <end position="978"/>
    </location>
</feature>
<dbReference type="EMBL" id="VSWD01000010">
    <property type="protein sequence ID" value="KAK3090313.1"/>
    <property type="molecule type" value="Genomic_DNA"/>
</dbReference>
<feature type="region of interest" description="Disordered" evidence="9">
    <location>
        <begin position="1141"/>
        <end position="1166"/>
    </location>
</feature>
<feature type="coiled-coil region" evidence="8">
    <location>
        <begin position="1392"/>
        <end position="1586"/>
    </location>
</feature>
<dbReference type="PANTHER" id="PTHR47968:SF75">
    <property type="entry name" value="CENTROMERE-ASSOCIATED PROTEIN E"/>
    <property type="match status" value="1"/>
</dbReference>
<evidence type="ECO:0000256" key="2">
    <source>
        <dbReference type="ARBA" id="ARBA00022741"/>
    </source>
</evidence>
<reference evidence="11" key="1">
    <citation type="submission" date="2019-08" db="EMBL/GenBank/DDBJ databases">
        <title>The improved chromosome-level genome for the pearl oyster Pinctada fucata martensii using PacBio sequencing and Hi-C.</title>
        <authorList>
            <person name="Zheng Z."/>
        </authorList>
    </citation>
    <scope>NUCLEOTIDE SEQUENCE</scope>
    <source>
        <strain evidence="11">ZZ-2019</strain>
        <tissue evidence="11">Adductor muscle</tissue>
    </source>
</reference>
<keyword evidence="4 8" id="KW-0175">Coiled coil</keyword>
<evidence type="ECO:0000256" key="6">
    <source>
        <dbReference type="ARBA" id="ARBA00023212"/>
    </source>
</evidence>
<evidence type="ECO:0000313" key="11">
    <source>
        <dbReference type="EMBL" id="KAK3090313.1"/>
    </source>
</evidence>
<comment type="similarity">
    <text evidence="7">Belongs to the TRAFAC class myosin-kinesin ATPase superfamily. Kinesin family.</text>
</comment>
<accession>A0AA89BWU3</accession>
<gene>
    <name evidence="11" type="ORF">FSP39_010856</name>
</gene>
<feature type="compositionally biased region" description="Polar residues" evidence="9">
    <location>
        <begin position="1008"/>
        <end position="1017"/>
    </location>
</feature>
<keyword evidence="6" id="KW-0963">Cytoplasm</keyword>
<dbReference type="PRINTS" id="PR00380">
    <property type="entry name" value="KINESINHEAVY"/>
</dbReference>
<dbReference type="GO" id="GO:0008017">
    <property type="term" value="F:microtubule binding"/>
    <property type="evidence" value="ECO:0007669"/>
    <property type="project" value="InterPro"/>
</dbReference>
<dbReference type="SUPFAM" id="SSF52540">
    <property type="entry name" value="P-loop containing nucleoside triphosphate hydrolases"/>
    <property type="match status" value="1"/>
</dbReference>
<dbReference type="InterPro" id="IPR001752">
    <property type="entry name" value="Kinesin_motor_dom"/>
</dbReference>
<comment type="subcellular location">
    <subcellularLocation>
        <location evidence="1">Cytoplasm</location>
        <location evidence="1">Cytoskeleton</location>
    </subcellularLocation>
</comment>
<dbReference type="SMART" id="SM00129">
    <property type="entry name" value="KISc"/>
    <property type="match status" value="1"/>
</dbReference>
<dbReference type="GO" id="GO:0005524">
    <property type="term" value="F:ATP binding"/>
    <property type="evidence" value="ECO:0007669"/>
    <property type="project" value="UniProtKB-UniRule"/>
</dbReference>
<feature type="coiled-coil region" evidence="8">
    <location>
        <begin position="524"/>
        <end position="570"/>
    </location>
</feature>
<proteinExistence type="inferred from homology"/>
<feature type="compositionally biased region" description="Polar residues" evidence="9">
    <location>
        <begin position="810"/>
        <end position="819"/>
    </location>
</feature>
<dbReference type="Pfam" id="PF00225">
    <property type="entry name" value="Kinesin"/>
    <property type="match status" value="1"/>
</dbReference>
<feature type="compositionally biased region" description="Basic and acidic residues" evidence="9">
    <location>
        <begin position="820"/>
        <end position="835"/>
    </location>
</feature>
<evidence type="ECO:0000259" key="10">
    <source>
        <dbReference type="PROSITE" id="PS50067"/>
    </source>
</evidence>
<dbReference type="PROSITE" id="PS50067">
    <property type="entry name" value="KINESIN_MOTOR_2"/>
    <property type="match status" value="1"/>
</dbReference>
<feature type="compositionally biased region" description="Basic and acidic residues" evidence="9">
    <location>
        <begin position="800"/>
        <end position="809"/>
    </location>
</feature>
<feature type="region of interest" description="Disordered" evidence="9">
    <location>
        <begin position="800"/>
        <end position="835"/>
    </location>
</feature>
<evidence type="ECO:0000256" key="9">
    <source>
        <dbReference type="SAM" id="MobiDB-lite"/>
    </source>
</evidence>
<evidence type="ECO:0000256" key="8">
    <source>
        <dbReference type="SAM" id="Coils"/>
    </source>
</evidence>
<dbReference type="Proteomes" id="UP001186944">
    <property type="component" value="Unassembled WGS sequence"/>
</dbReference>
<dbReference type="FunFam" id="3.40.850.10:FF:000177">
    <property type="entry name" value="Kinesin-like protein"/>
    <property type="match status" value="1"/>
</dbReference>
<sequence length="1615" mass="188039">WSDPNDLLKSIDFDIGEKVYISSLRALGIIDKVITGPLWRVIESTPNILSINPHFEVLQTKLKEFHQDASPLLQGEVIFQDVHIHKDEIYDSLFASSDDPCLELYIQEALELAIEGMLLILERQAKDQLPGGKYHEPEELTLNKANVTNTETPFLDLNIKIINGEIHTRVYDKRDDFGFNIVNFPWLDGDVPRLPSYGIYISQLIRERGQNNNWITKDNTISAVDGNGKTGNPYMFDRVFDDTYTTYDIYEEFCKPITDGAVDGFHGTIFAYGQSSSGKTFTMSGSPLHPGIVPQAIADIFEKINSISDREFLVRISYMEIYNEKVSDLLDQEEKVIRIQEDVDKNITVSGLKEEMVKDMESVLQLIKAGETRRHMAETKQNDRSSRSHCIVRIIIESAVIHEEGAVMVAHLNFVDLAGSEKAGENTGTRFQEGCQINKSLLTLSQVIRKLSNGESNQHISYRDSKLTRILQNALGGNSKTAIIATITPASMEESHSTLKFASRAKTISTHAQVNETLSDGAMLRRSQKEILKLKKRIEEMESIDLSTEKAELMQRLAEREEKIDNLNKFILCGNQETVKVQTKTKRRETWCPGRLNRRRMTSDLLPFRIKPLDNWAEECENLQDLSPPNFKPGKRSIDEINVPEISAVTKRQKVSFFEQPTEIRRSFENKCYEVEEDPSVFEPGSPELVNKKLFDLQESHETLLNDHKRLKEEMREISLFHQSEVQALRETEEELKTKVQSMEKELAKKTDLASNLKQEHKSMEERMNHACDEAFHLQHKLDIVTCKLTDYQKELTGIREEQSSKETEGLQSEVVNSNETDHSELKQKVEEQSSEIRDLRRVLEEKEQDFKEALQKMQDTLHQYEEKSNLFEETIKEFQTENKNLLEEKKTLKNQITDYEQKLEEKQDSVNPDTVRIGHLESEVECYKDMVEKLTMDLEEFREKAEEEERRRQEEDTERKQDEDTERKREEDFERDERIKELLQEKETLERELTSIREGQSYEGTEGLQSVTVNSTETDHSELKSKVEEQSSEITDLRHVLEEKERDFKEELQNMQNTLHQYEEKANLFEETIKEFQTENTNLLEEKKNLKNQITDYEQKLEEKQDSINPDTVRIGHLESEVECYKDMVEKLTMDLEEFREKAEEEERRRQEEDTERNRKQVEDIEGKIEDFESKREENFEKDERIKELQQENEALQKMVSSAAIGNNDDIESLTEKYGQEISRLKQEVNTLTSKITMYEDETMSIQTTDLRDLTDVRLEMEVRLNAQREESKREKEELIKSHQQEIEMLLMSHQQGKEEGDNRTENGDSSNRILAEKEDLIDRLKAEKDRLTIERDDLTCKLIDLEEKLEVLREFKNQTEIDDATNTLLVEKDELIESLKAENGGLVSEKDDLTSKLIDLEEKMEVLRESKTQMHVENNDSTNTLLVEKDEVIESLRSEKDGLISERDDLRSKLIEMEEKMEVLKESQNQIENEDCINTLLVEKEGLIDRLKAEKDGLISERDDLTSKLIDLEEKMEVQRESQSQVENNDSTNTLLVETDEVIDRLKAEKDGLIHERDDLTSKLIDLEEKLEVLRESKNQTENGESTNSLLLEKDEVIESLRIRERWTCSRER</sequence>
<feature type="non-terminal residue" evidence="11">
    <location>
        <position position="1"/>
    </location>
</feature>
<feature type="compositionally biased region" description="Basic and acidic residues" evidence="9">
    <location>
        <begin position="1018"/>
        <end position="1032"/>
    </location>
</feature>
<feature type="binding site" evidence="7">
    <location>
        <begin position="273"/>
        <end position="280"/>
    </location>
    <ligand>
        <name>ATP</name>
        <dbReference type="ChEBI" id="CHEBI:30616"/>
    </ligand>
</feature>
<evidence type="ECO:0000256" key="5">
    <source>
        <dbReference type="ARBA" id="ARBA00023175"/>
    </source>
</evidence>
<evidence type="ECO:0000256" key="7">
    <source>
        <dbReference type="PROSITE-ProRule" id="PRU00283"/>
    </source>
</evidence>
<dbReference type="InterPro" id="IPR027417">
    <property type="entry name" value="P-loop_NTPase"/>
</dbReference>
<name>A0AA89BWU3_PINIB</name>
<evidence type="ECO:0000256" key="1">
    <source>
        <dbReference type="ARBA" id="ARBA00004245"/>
    </source>
</evidence>
<dbReference type="Gene3D" id="3.40.850.10">
    <property type="entry name" value="Kinesin motor domain"/>
    <property type="match status" value="1"/>
</dbReference>
<evidence type="ECO:0000313" key="12">
    <source>
        <dbReference type="Proteomes" id="UP001186944"/>
    </source>
</evidence>
<evidence type="ECO:0000256" key="3">
    <source>
        <dbReference type="ARBA" id="ARBA00022840"/>
    </source>
</evidence>
<keyword evidence="5 7" id="KW-0505">Motor protein</keyword>
<dbReference type="PANTHER" id="PTHR47968">
    <property type="entry name" value="CENTROMERE PROTEIN E"/>
    <property type="match status" value="1"/>
</dbReference>
<dbReference type="Gene3D" id="1.20.5.50">
    <property type="match status" value="2"/>
</dbReference>
<keyword evidence="12" id="KW-1185">Reference proteome</keyword>
<organism evidence="11 12">
    <name type="scientific">Pinctada imbricata</name>
    <name type="common">Atlantic pearl-oyster</name>
    <name type="synonym">Pinctada martensii</name>
    <dbReference type="NCBI Taxonomy" id="66713"/>
    <lineage>
        <taxon>Eukaryota</taxon>
        <taxon>Metazoa</taxon>
        <taxon>Spiralia</taxon>
        <taxon>Lophotrochozoa</taxon>
        <taxon>Mollusca</taxon>
        <taxon>Bivalvia</taxon>
        <taxon>Autobranchia</taxon>
        <taxon>Pteriomorphia</taxon>
        <taxon>Pterioida</taxon>
        <taxon>Pterioidea</taxon>
        <taxon>Pteriidae</taxon>
        <taxon>Pinctada</taxon>
    </lineage>
</organism>